<sequence length="59" mass="6767">MDVVVVTEVASVGDEQLLANVLDKFSGSQIKMKWSKDNFNYIENSRVTLKYNNMREHSS</sequence>
<evidence type="ECO:0000313" key="2">
    <source>
        <dbReference type="Proteomes" id="UP001358586"/>
    </source>
</evidence>
<dbReference type="Proteomes" id="UP001358586">
    <property type="component" value="Chromosome 1"/>
</dbReference>
<dbReference type="EMBL" id="JARKNE010000001">
    <property type="protein sequence ID" value="KAK5845373.1"/>
    <property type="molecule type" value="Genomic_DNA"/>
</dbReference>
<gene>
    <name evidence="1" type="ORF">PVK06_001546</name>
</gene>
<proteinExistence type="predicted"/>
<evidence type="ECO:0000313" key="1">
    <source>
        <dbReference type="EMBL" id="KAK5845373.1"/>
    </source>
</evidence>
<protein>
    <submittedName>
        <fullName evidence="1">Uncharacterized protein</fullName>
    </submittedName>
</protein>
<comment type="caution">
    <text evidence="1">The sequence shown here is derived from an EMBL/GenBank/DDBJ whole genome shotgun (WGS) entry which is preliminary data.</text>
</comment>
<organism evidence="1 2">
    <name type="scientific">Gossypium arboreum</name>
    <name type="common">Tree cotton</name>
    <name type="synonym">Gossypium nanking</name>
    <dbReference type="NCBI Taxonomy" id="29729"/>
    <lineage>
        <taxon>Eukaryota</taxon>
        <taxon>Viridiplantae</taxon>
        <taxon>Streptophyta</taxon>
        <taxon>Embryophyta</taxon>
        <taxon>Tracheophyta</taxon>
        <taxon>Spermatophyta</taxon>
        <taxon>Magnoliopsida</taxon>
        <taxon>eudicotyledons</taxon>
        <taxon>Gunneridae</taxon>
        <taxon>Pentapetalae</taxon>
        <taxon>rosids</taxon>
        <taxon>malvids</taxon>
        <taxon>Malvales</taxon>
        <taxon>Malvaceae</taxon>
        <taxon>Malvoideae</taxon>
        <taxon>Gossypium</taxon>
    </lineage>
</organism>
<accession>A0ABR0R2B0</accession>
<keyword evidence="2" id="KW-1185">Reference proteome</keyword>
<name>A0ABR0R2B0_GOSAR</name>
<reference evidence="1 2" key="1">
    <citation type="submission" date="2023-03" db="EMBL/GenBank/DDBJ databases">
        <title>WGS of Gossypium arboreum.</title>
        <authorList>
            <person name="Yu D."/>
        </authorList>
    </citation>
    <scope>NUCLEOTIDE SEQUENCE [LARGE SCALE GENOMIC DNA]</scope>
    <source>
        <tissue evidence="1">Leaf</tissue>
    </source>
</reference>